<dbReference type="InterPro" id="IPR001623">
    <property type="entry name" value="DnaJ_domain"/>
</dbReference>
<dbReference type="EMBL" id="CAXHTB010000008">
    <property type="protein sequence ID" value="CAL0311268.1"/>
    <property type="molecule type" value="Genomic_DNA"/>
</dbReference>
<evidence type="ECO:0000313" key="3">
    <source>
        <dbReference type="EMBL" id="CAL0311268.1"/>
    </source>
</evidence>
<comment type="caution">
    <text evidence="3">The sequence shown here is derived from an EMBL/GenBank/DDBJ whole genome shotgun (WGS) entry which is preliminary data.</text>
</comment>
<dbReference type="PRINTS" id="PR00625">
    <property type="entry name" value="JDOMAIN"/>
</dbReference>
<dbReference type="SMART" id="SM00271">
    <property type="entry name" value="DnaJ"/>
    <property type="match status" value="1"/>
</dbReference>
<dbReference type="PANTHER" id="PTHR44743:SF5">
    <property type="entry name" value="CHAPERONE DNAJ-DOMAIN SUPERFAMILY PROTEIN"/>
    <property type="match status" value="1"/>
</dbReference>
<dbReference type="PROSITE" id="PS50076">
    <property type="entry name" value="DNAJ_2"/>
    <property type="match status" value="1"/>
</dbReference>
<dbReference type="PANTHER" id="PTHR44743">
    <property type="entry name" value="PUTATIVE, EXPRESSED-RELATED"/>
    <property type="match status" value="1"/>
</dbReference>
<evidence type="ECO:0000259" key="2">
    <source>
        <dbReference type="PROSITE" id="PS50076"/>
    </source>
</evidence>
<reference evidence="3 4" key="1">
    <citation type="submission" date="2024-03" db="EMBL/GenBank/DDBJ databases">
        <authorList>
            <person name="Martinez-Hernandez J."/>
        </authorList>
    </citation>
    <scope>NUCLEOTIDE SEQUENCE [LARGE SCALE GENOMIC DNA]</scope>
</reference>
<feature type="compositionally biased region" description="Basic and acidic residues" evidence="1">
    <location>
        <begin position="94"/>
        <end position="106"/>
    </location>
</feature>
<name>A0AAV1WPQ8_LUPLU</name>
<dbReference type="SUPFAM" id="SSF46565">
    <property type="entry name" value="Chaperone J-domain"/>
    <property type="match status" value="1"/>
</dbReference>
<dbReference type="InterPro" id="IPR018253">
    <property type="entry name" value="DnaJ_domain_CS"/>
</dbReference>
<protein>
    <recommendedName>
        <fullName evidence="2">J domain-containing protein</fullName>
    </recommendedName>
</protein>
<feature type="region of interest" description="Disordered" evidence="1">
    <location>
        <begin position="120"/>
        <end position="144"/>
    </location>
</feature>
<organism evidence="3 4">
    <name type="scientific">Lupinus luteus</name>
    <name type="common">European yellow lupine</name>
    <dbReference type="NCBI Taxonomy" id="3873"/>
    <lineage>
        <taxon>Eukaryota</taxon>
        <taxon>Viridiplantae</taxon>
        <taxon>Streptophyta</taxon>
        <taxon>Embryophyta</taxon>
        <taxon>Tracheophyta</taxon>
        <taxon>Spermatophyta</taxon>
        <taxon>Magnoliopsida</taxon>
        <taxon>eudicotyledons</taxon>
        <taxon>Gunneridae</taxon>
        <taxon>Pentapetalae</taxon>
        <taxon>rosids</taxon>
        <taxon>fabids</taxon>
        <taxon>Fabales</taxon>
        <taxon>Fabaceae</taxon>
        <taxon>Papilionoideae</taxon>
        <taxon>50 kb inversion clade</taxon>
        <taxon>genistoids sensu lato</taxon>
        <taxon>core genistoids</taxon>
        <taxon>Genisteae</taxon>
        <taxon>Lupinus</taxon>
    </lineage>
</organism>
<evidence type="ECO:0000313" key="4">
    <source>
        <dbReference type="Proteomes" id="UP001497480"/>
    </source>
</evidence>
<dbReference type="Proteomes" id="UP001497480">
    <property type="component" value="Unassembled WGS sequence"/>
</dbReference>
<sequence>MATNEEGKKGINFYEVLGLKKNCTHSELRNAYKKLALKWHPDRSSASANANSIEEAKTKFQAIQQAYSVLSDSKKRTLYDVGVYDSNDDDDDDKNVRSRRERQEELQQIKEMCETDILSSGSAFRTSASSSSSSSASNKRNSSEMNFGKADSTFGFDSGYQNFCSGAERKGEQGGIPEGDSSRSRSGTKRKTSSGHDVSGDDYSGSITKFF</sequence>
<gene>
    <name evidence="3" type="ORF">LLUT_LOCUS12328</name>
</gene>
<feature type="domain" description="J" evidence="2">
    <location>
        <begin position="12"/>
        <end position="83"/>
    </location>
</feature>
<keyword evidence="4" id="KW-1185">Reference proteome</keyword>
<dbReference type="InterPro" id="IPR036869">
    <property type="entry name" value="J_dom_sf"/>
</dbReference>
<dbReference type="CDD" id="cd06257">
    <property type="entry name" value="DnaJ"/>
    <property type="match status" value="1"/>
</dbReference>
<feature type="compositionally biased region" description="Low complexity" evidence="1">
    <location>
        <begin position="120"/>
        <end position="140"/>
    </location>
</feature>
<accession>A0AAV1WPQ8</accession>
<dbReference type="PROSITE" id="PS00636">
    <property type="entry name" value="DNAJ_1"/>
    <property type="match status" value="1"/>
</dbReference>
<dbReference type="Pfam" id="PF00226">
    <property type="entry name" value="DnaJ"/>
    <property type="match status" value="1"/>
</dbReference>
<feature type="region of interest" description="Disordered" evidence="1">
    <location>
        <begin position="82"/>
        <end position="106"/>
    </location>
</feature>
<feature type="region of interest" description="Disordered" evidence="1">
    <location>
        <begin position="165"/>
        <end position="211"/>
    </location>
</feature>
<dbReference type="Gene3D" id="1.10.287.110">
    <property type="entry name" value="DnaJ domain"/>
    <property type="match status" value="1"/>
</dbReference>
<proteinExistence type="predicted"/>
<dbReference type="AlphaFoldDB" id="A0AAV1WPQ8"/>
<evidence type="ECO:0000256" key="1">
    <source>
        <dbReference type="SAM" id="MobiDB-lite"/>
    </source>
</evidence>